<dbReference type="PATRIC" id="fig|1158614.3.peg.371"/>
<organism evidence="2 4">
    <name type="scientific">Enterococcus gilvus ATCC BAA-350</name>
    <dbReference type="NCBI Taxonomy" id="1158614"/>
    <lineage>
        <taxon>Bacteria</taxon>
        <taxon>Bacillati</taxon>
        <taxon>Bacillota</taxon>
        <taxon>Bacilli</taxon>
        <taxon>Lactobacillales</taxon>
        <taxon>Enterococcaceae</taxon>
        <taxon>Enterococcus</taxon>
    </lineage>
</organism>
<dbReference type="AlphaFoldDB" id="R2Y7D9"/>
<reference evidence="3 5" key="2">
    <citation type="submission" date="2013-03" db="EMBL/GenBank/DDBJ databases">
        <title>The Genome Sequence of Enterococcus gilvus ATCC BAA-350 (PacBio/Illumina hybrid assembly).</title>
        <authorList>
            <consortium name="The Broad Institute Genomics Platform"/>
            <consortium name="The Broad Institute Genome Sequencing Center for Infectious Disease"/>
            <person name="Earl A."/>
            <person name="Russ C."/>
            <person name="Gilmore M."/>
            <person name="Surin D."/>
            <person name="Walker B."/>
            <person name="Young S."/>
            <person name="Zeng Q."/>
            <person name="Gargeya S."/>
            <person name="Fitzgerald M."/>
            <person name="Haas B."/>
            <person name="Abouelleil A."/>
            <person name="Allen A.W."/>
            <person name="Alvarado L."/>
            <person name="Arachchi H.M."/>
            <person name="Berlin A.M."/>
            <person name="Chapman S.B."/>
            <person name="Gainer-Dewar J."/>
            <person name="Goldberg J."/>
            <person name="Griggs A."/>
            <person name="Gujja S."/>
            <person name="Hansen M."/>
            <person name="Howarth C."/>
            <person name="Imamovic A."/>
            <person name="Ireland A."/>
            <person name="Larimer J."/>
            <person name="McCowan C."/>
            <person name="Murphy C."/>
            <person name="Pearson M."/>
            <person name="Poon T.W."/>
            <person name="Priest M."/>
            <person name="Roberts A."/>
            <person name="Saif S."/>
            <person name="Shea T."/>
            <person name="Sisk P."/>
            <person name="Sykes S."/>
            <person name="Wortman J."/>
            <person name="Nusbaum C."/>
            <person name="Birren B."/>
        </authorList>
    </citation>
    <scope>NUCLEOTIDE SEQUENCE [LARGE SCALE GENOMIC DNA]</scope>
    <source>
        <strain evidence="3 5">ATCC BAA-350</strain>
    </source>
</reference>
<keyword evidence="5" id="KW-1185">Reference proteome</keyword>
<comment type="caution">
    <text evidence="2">The sequence shown here is derived from an EMBL/GenBank/DDBJ whole genome shotgun (WGS) entry which is preliminary data.</text>
</comment>
<dbReference type="InterPro" id="IPR043129">
    <property type="entry name" value="ATPase_NBD"/>
</dbReference>
<dbReference type="SUPFAM" id="SSF53067">
    <property type="entry name" value="Actin-like ATPase domain"/>
    <property type="match status" value="2"/>
</dbReference>
<dbReference type="Proteomes" id="UP000013750">
    <property type="component" value="Unassembled WGS sequence"/>
</dbReference>
<dbReference type="EMBL" id="ASWH01000002">
    <property type="protein sequence ID" value="EOW78936.1"/>
    <property type="molecule type" value="Genomic_DNA"/>
</dbReference>
<evidence type="ECO:0000259" key="1">
    <source>
        <dbReference type="Pfam" id="PF01869"/>
    </source>
</evidence>
<dbReference type="InterPro" id="IPR039758">
    <property type="entry name" value="NAGK-like"/>
</dbReference>
<sequence length="297" mass="31915">MQYKIGIDSGGTHITAQAYTSNKELIAETTAGPGNSFVDTNQTKRNILAALDKLFEELPVNKCELILAGVAGSQSAGNQKELAEYIEKKVQRPTIVLSDAELALLKGLQGSNGLLVIAGTGSIVLGRFNQTPYRAGGWGQLLGDQGSAYDLVRQAFKGMLKEADRGQVGELTALILPIIGVKDIFEAVHLFNRLSRNELAAYGKKFAEHGDQNEAFQAIMKKSGEQLAEQALDILDRAGSIGSQSKIAISGSVLTHNLVVQKSFEHTIKQHYPEVTIIPLTGSNASGVLYYEGVEQS</sequence>
<dbReference type="OrthoDB" id="9772633at2"/>
<dbReference type="Proteomes" id="UP000014160">
    <property type="component" value="Unassembled WGS sequence"/>
</dbReference>
<proteinExistence type="predicted"/>
<dbReference type="GO" id="GO:0045127">
    <property type="term" value="F:N-acetylglucosamine kinase activity"/>
    <property type="evidence" value="ECO:0007669"/>
    <property type="project" value="InterPro"/>
</dbReference>
<feature type="domain" description="ATPase BadF/BadG/BcrA/BcrD type" evidence="1">
    <location>
        <begin position="5"/>
        <end position="278"/>
    </location>
</feature>
<dbReference type="CDD" id="cd24007">
    <property type="entry name" value="ASKHA_NBD_eukNAGK-like"/>
    <property type="match status" value="1"/>
</dbReference>
<evidence type="ECO:0000313" key="4">
    <source>
        <dbReference type="Proteomes" id="UP000013750"/>
    </source>
</evidence>
<dbReference type="InterPro" id="IPR002731">
    <property type="entry name" value="ATPase_BadF"/>
</dbReference>
<dbReference type="RefSeq" id="WP_010778825.1">
    <property type="nucleotide sequence ID" value="NZ_ASWH01000002.1"/>
</dbReference>
<reference evidence="2 4" key="1">
    <citation type="submission" date="2013-02" db="EMBL/GenBank/DDBJ databases">
        <title>The Genome Sequence of Enterococcus gilvus ATCC BAA-350.</title>
        <authorList>
            <consortium name="The Broad Institute Genome Sequencing Platform"/>
            <consortium name="The Broad Institute Genome Sequencing Center for Infectious Disease"/>
            <person name="Earl A.M."/>
            <person name="Gilmore M.S."/>
            <person name="Lebreton F."/>
            <person name="Walker B."/>
            <person name="Young S.K."/>
            <person name="Zeng Q."/>
            <person name="Gargeya S."/>
            <person name="Fitzgerald M."/>
            <person name="Haas B."/>
            <person name="Abouelleil A."/>
            <person name="Alvarado L."/>
            <person name="Arachchi H.M."/>
            <person name="Berlin A.M."/>
            <person name="Chapman S.B."/>
            <person name="Dewar J."/>
            <person name="Goldberg J."/>
            <person name="Griggs A."/>
            <person name="Gujja S."/>
            <person name="Hansen M."/>
            <person name="Howarth C."/>
            <person name="Imamovic A."/>
            <person name="Larimer J."/>
            <person name="McCowan C."/>
            <person name="Murphy C."/>
            <person name="Neiman D."/>
            <person name="Pearson M."/>
            <person name="Priest M."/>
            <person name="Roberts A."/>
            <person name="Saif S."/>
            <person name="Shea T."/>
            <person name="Sisk P."/>
            <person name="Sykes S."/>
            <person name="Wortman J."/>
            <person name="Nusbaum C."/>
            <person name="Birren B."/>
        </authorList>
    </citation>
    <scope>NUCLEOTIDE SEQUENCE [LARGE SCALE GENOMIC DNA]</scope>
    <source>
        <strain evidence="2 4">ATCC BAA-350</strain>
    </source>
</reference>
<dbReference type="HOGENOM" id="CLU_016274_1_1_9"/>
<evidence type="ECO:0000313" key="3">
    <source>
        <dbReference type="EMBL" id="EOW78936.1"/>
    </source>
</evidence>
<dbReference type="PANTHER" id="PTHR12862">
    <property type="entry name" value="BADF TYPE ATPASE DOMAIN-CONTAINING PROTEIN"/>
    <property type="match status" value="1"/>
</dbReference>
<accession>R2Y7D9</accession>
<evidence type="ECO:0000313" key="5">
    <source>
        <dbReference type="Proteomes" id="UP000014160"/>
    </source>
</evidence>
<name>R2Y7D9_9ENTE</name>
<dbReference type="EMBL" id="AJDQ01000003">
    <property type="protein sequence ID" value="EOI58302.1"/>
    <property type="molecule type" value="Genomic_DNA"/>
</dbReference>
<dbReference type="Gene3D" id="3.30.420.40">
    <property type="match status" value="2"/>
</dbReference>
<dbReference type="PANTHER" id="PTHR12862:SF0">
    <property type="entry name" value="N-ACETYL-D-GLUCOSAMINE KINASE"/>
    <property type="match status" value="1"/>
</dbReference>
<protein>
    <recommendedName>
        <fullName evidence="1">ATPase BadF/BadG/BcrA/BcrD type domain-containing protein</fullName>
    </recommendedName>
</protein>
<dbReference type="Pfam" id="PF01869">
    <property type="entry name" value="BcrAD_BadFG"/>
    <property type="match status" value="1"/>
</dbReference>
<gene>
    <name evidence="3" type="ORF">I592_03074</name>
    <name evidence="2" type="ORF">UKC_00374</name>
</gene>
<dbReference type="eggNOG" id="COG2971">
    <property type="taxonomic scope" value="Bacteria"/>
</dbReference>
<evidence type="ECO:0000313" key="2">
    <source>
        <dbReference type="EMBL" id="EOI58302.1"/>
    </source>
</evidence>